<dbReference type="InterPro" id="IPR052906">
    <property type="entry name" value="Type_IV_Methyl-Rstrct_Enzyme"/>
</dbReference>
<feature type="domain" description="Restriction endonuclease type IV Mrr" evidence="1">
    <location>
        <begin position="210"/>
        <end position="323"/>
    </location>
</feature>
<dbReference type="EMBL" id="JBGFTR010000001">
    <property type="protein sequence ID" value="MFH7563907.1"/>
    <property type="molecule type" value="Genomic_DNA"/>
</dbReference>
<dbReference type="PANTHER" id="PTHR30015">
    <property type="entry name" value="MRR RESTRICTION SYSTEM PROTEIN"/>
    <property type="match status" value="1"/>
</dbReference>
<dbReference type="InterPro" id="IPR007560">
    <property type="entry name" value="Restrct_endonuc_IV_Mrr"/>
</dbReference>
<dbReference type="Gene3D" id="3.40.1350.10">
    <property type="match status" value="1"/>
</dbReference>
<evidence type="ECO:0000313" key="2">
    <source>
        <dbReference type="EMBL" id="MFH7563907.1"/>
    </source>
</evidence>
<dbReference type="GO" id="GO:0016787">
    <property type="term" value="F:hydrolase activity"/>
    <property type="evidence" value="ECO:0007669"/>
    <property type="project" value="UniProtKB-KW"/>
</dbReference>
<reference evidence="2 3" key="1">
    <citation type="submission" date="2024-08" db="EMBL/GenBank/DDBJ databases">
        <title>Oceanimonas smirnovii Genome sequencing and assembly.</title>
        <authorList>
            <person name="Tang B."/>
        </authorList>
    </citation>
    <scope>NUCLEOTIDE SEQUENCE [LARGE SCALE GENOMIC DNA]</scope>
    <source>
        <strain evidence="2 3">OS2020-119</strain>
    </source>
</reference>
<protein>
    <submittedName>
        <fullName evidence="2">Restriction endonuclease</fullName>
        <ecNumber evidence="2">3.1.21.-</ecNumber>
    </submittedName>
</protein>
<dbReference type="InterPro" id="IPR016984">
    <property type="entry name" value="UCP031853"/>
</dbReference>
<dbReference type="Pfam" id="PF04471">
    <property type="entry name" value="Mrr_cat"/>
    <property type="match status" value="1"/>
</dbReference>
<dbReference type="InterPro" id="IPR011856">
    <property type="entry name" value="tRNA_endonuc-like_dom_sf"/>
</dbReference>
<comment type="caution">
    <text evidence="2">The sequence shown here is derived from an EMBL/GenBank/DDBJ whole genome shotgun (WGS) entry which is preliminary data.</text>
</comment>
<dbReference type="GO" id="GO:0004519">
    <property type="term" value="F:endonuclease activity"/>
    <property type="evidence" value="ECO:0007669"/>
    <property type="project" value="UniProtKB-KW"/>
</dbReference>
<accession>A0ABW7NXH9</accession>
<keyword evidence="3" id="KW-1185">Reference proteome</keyword>
<dbReference type="PIRSF" id="PIRSF031853">
    <property type="entry name" value="UPC031853"/>
    <property type="match status" value="1"/>
</dbReference>
<proteinExistence type="predicted"/>
<gene>
    <name evidence="2" type="ORF">AB9R89_00995</name>
</gene>
<keyword evidence="2" id="KW-0540">Nuclease</keyword>
<dbReference type="PANTHER" id="PTHR30015:SF7">
    <property type="entry name" value="TYPE IV METHYL-DIRECTED RESTRICTION ENZYME ECOKMRR"/>
    <property type="match status" value="1"/>
</dbReference>
<sequence length="351" mass="39961">MELWLTRAGSHGEFEQKFLEEGRVYLTWEGLSDDLQRLDSRQSLLELLEVRYPNEKLKRLQNHSSQIWPFAKDMQRDDWVVLPSKKQPVVYVGRITGDYQHHPAGPDPYYHWRAVEWFGQEIPRAHFSQDLLYSFGAFMTICRIRRNNALERLQAMSQHDWQPESTKAILKPNGTNQQGLDLGDISDENGFEVNLADLAKQQVVDLIEAKFKGHELTRLVSAILKAQGYTIWQSPEGADGGADILAANGMMGFGSQTICVEVKSGTGTVDRPTVDKLLGAMSKFNADHGLFVAWGGFKQNVQKDMASSFFRLRLWSQDDLLEALFAVYDKLDDEIKAQLPLKRVWTVVADE</sequence>
<dbReference type="RefSeq" id="WP_395544715.1">
    <property type="nucleotide sequence ID" value="NZ_CP166302.1"/>
</dbReference>
<organism evidence="2 3">
    <name type="scientific">Oceanimonas smirnovii</name>
    <dbReference type="NCBI Taxonomy" id="264574"/>
    <lineage>
        <taxon>Bacteria</taxon>
        <taxon>Pseudomonadati</taxon>
        <taxon>Pseudomonadota</taxon>
        <taxon>Gammaproteobacteria</taxon>
        <taxon>Aeromonadales</taxon>
        <taxon>Aeromonadaceae</taxon>
        <taxon>Oceanimonas</taxon>
    </lineage>
</organism>
<keyword evidence="2" id="KW-0378">Hydrolase</keyword>
<dbReference type="SUPFAM" id="SSF52980">
    <property type="entry name" value="Restriction endonuclease-like"/>
    <property type="match status" value="1"/>
</dbReference>
<evidence type="ECO:0000259" key="1">
    <source>
        <dbReference type="Pfam" id="PF04471"/>
    </source>
</evidence>
<evidence type="ECO:0000313" key="3">
    <source>
        <dbReference type="Proteomes" id="UP001610706"/>
    </source>
</evidence>
<dbReference type="InterPro" id="IPR011335">
    <property type="entry name" value="Restrct_endonuc-II-like"/>
</dbReference>
<keyword evidence="2" id="KW-0255">Endonuclease</keyword>
<dbReference type="EC" id="3.1.21.-" evidence="2"/>
<name>A0ABW7NXH9_9GAMM</name>
<dbReference type="Proteomes" id="UP001610706">
    <property type="component" value="Unassembled WGS sequence"/>
</dbReference>